<evidence type="ECO:0000313" key="1">
    <source>
        <dbReference type="EMBL" id="GAK31568.1"/>
    </source>
</evidence>
<dbReference type="EMBL" id="DF820494">
    <property type="protein sequence ID" value="GAK31568.1"/>
    <property type="molecule type" value="Genomic_DNA"/>
</dbReference>
<dbReference type="STRING" id="1329250.WOSG25_110460"/>
<proteinExistence type="predicted"/>
<organism evidence="1 2">
    <name type="scientific">Weissella oryzae (strain DSM 25784 / JCM 18191 / LMG 30913 / SG25)</name>
    <dbReference type="NCBI Taxonomy" id="1329250"/>
    <lineage>
        <taxon>Bacteria</taxon>
        <taxon>Bacillati</taxon>
        <taxon>Bacillota</taxon>
        <taxon>Bacilli</taxon>
        <taxon>Lactobacillales</taxon>
        <taxon>Lactobacillaceae</taxon>
        <taxon>Weissella</taxon>
    </lineage>
</organism>
<gene>
    <name evidence="1" type="ORF">WOSG25_110460</name>
</gene>
<sequence length="98" mass="11433">MVELTIQTPQQCYQITVDIVDSNVTLKITSEHFSPTTLRLHCSEQSIALEQYYFLLRIIATQFSRSIDHNDVVMAEVSFLNRLNNLINWLSESWEIVE</sequence>
<dbReference type="AlphaFoldDB" id="A0A069CWF9"/>
<protein>
    <submittedName>
        <fullName evidence="1">Uncharacterized protein</fullName>
    </submittedName>
</protein>
<keyword evidence="2" id="KW-1185">Reference proteome</keyword>
<name>A0A069CWF9_WEIOS</name>
<reference evidence="2" key="1">
    <citation type="journal article" date="2014" name="Genome Announc.">
        <title>Draft genome sequence of Weissella oryzae SG25T, isolated from fermented rice grains.</title>
        <authorList>
            <person name="Tanizawa Y."/>
            <person name="Fujisawa T."/>
            <person name="Mochizuki T."/>
            <person name="Kaminuma E."/>
            <person name="Suzuki Y."/>
            <person name="Nakamura Y."/>
            <person name="Tohno M."/>
        </authorList>
    </citation>
    <scope>NUCLEOTIDE SEQUENCE [LARGE SCALE GENOMIC DNA]</scope>
    <source>
        <strain evidence="2">DSM 25784 / JCM 18191 / LMG 30913 / SG25</strain>
    </source>
</reference>
<evidence type="ECO:0000313" key="2">
    <source>
        <dbReference type="Proteomes" id="UP000030643"/>
    </source>
</evidence>
<dbReference type="RefSeq" id="WP_027699529.1">
    <property type="nucleotide sequence ID" value="NZ_DF820494.1"/>
</dbReference>
<accession>A0A069CWF9</accession>
<dbReference type="Proteomes" id="UP000030643">
    <property type="component" value="Unassembled WGS sequence"/>
</dbReference>